<dbReference type="KEGG" id="sclf:BB341_12715"/>
<dbReference type="GeneID" id="93730291"/>
<dbReference type="InterPro" id="IPR001466">
    <property type="entry name" value="Beta-lactam-related"/>
</dbReference>
<dbReference type="EMBL" id="CM000913">
    <property type="protein sequence ID" value="EFG08247.1"/>
    <property type="molecule type" value="Genomic_DNA"/>
</dbReference>
<evidence type="ECO:0000313" key="3">
    <source>
        <dbReference type="EMBL" id="EFG08247.1"/>
    </source>
</evidence>
<protein>
    <submittedName>
        <fullName evidence="3">Alkaline d-peptidase</fullName>
    </submittedName>
</protein>
<dbReference type="AlphaFoldDB" id="E2PYR6"/>
<sequence length="434" mass="46079">MTTPAPTTRTAPGPDGAARTRTARPGTARTKAARTAVVGIAAAAVAATAFAVPAQAAGTAPGTATDTAPRHQETRRAMDAVVASGIPGVVASTRDDRTGTWAATSGVGNRVTGAPRDTRDRFRIASITKTFVATVLLQMEAEGRLSLDDTVDTHLPGVVRGNGHDGRKITVRQLLNHTSGIFDYLADPEYARTYLIGEGFLKHRYDTLPPAFHIRVAMSNPPNFAPGTTSDYSNTNYVLAGLIIEKVAGKSYEHEVRERIIEPLKLRSTSQPGNSVHMPRPSSRAYSTLYEGAPPAAAIHDATEMNGSQGWADGDIISTTGDLNRFFSALMKGRLLPKKQLDAMRTTVPMPRLGIDYGLGIYRHITNCGTQLWSHGGGIVGSLSQVFTTEDGRRQLAYNLNGDWGDNGGSIAEAEFCGRAAKGPAATGKTGRVL</sequence>
<name>E2PYR6_STRCL</name>
<dbReference type="PANTHER" id="PTHR46825">
    <property type="entry name" value="D-ALANYL-D-ALANINE-CARBOXYPEPTIDASE/ENDOPEPTIDASE AMPH"/>
    <property type="match status" value="1"/>
</dbReference>
<dbReference type="OrthoDB" id="5177574at2"/>
<dbReference type="RefSeq" id="WP_003961250.1">
    <property type="nucleotide sequence ID" value="NZ_CM000913.1"/>
</dbReference>
<dbReference type="InterPro" id="IPR050491">
    <property type="entry name" value="AmpC-like"/>
</dbReference>
<evidence type="ECO:0000313" key="4">
    <source>
        <dbReference type="Proteomes" id="UP000002357"/>
    </source>
</evidence>
<dbReference type="MEROPS" id="S12.003"/>
<keyword evidence="4" id="KW-1185">Reference proteome</keyword>
<accession>E2PYR6</accession>
<dbReference type="Pfam" id="PF00144">
    <property type="entry name" value="Beta-lactamase"/>
    <property type="match status" value="1"/>
</dbReference>
<dbReference type="SUPFAM" id="SSF56601">
    <property type="entry name" value="beta-lactamase/transpeptidase-like"/>
    <property type="match status" value="1"/>
</dbReference>
<dbReference type="eggNOG" id="COG1680">
    <property type="taxonomic scope" value="Bacteria"/>
</dbReference>
<dbReference type="PANTHER" id="PTHR46825:SF7">
    <property type="entry name" value="D-ALANYL-D-ALANINE CARBOXYPEPTIDASE"/>
    <property type="match status" value="1"/>
</dbReference>
<proteinExistence type="predicted"/>
<dbReference type="Gene3D" id="3.40.710.10">
    <property type="entry name" value="DD-peptidase/beta-lactamase superfamily"/>
    <property type="match status" value="1"/>
</dbReference>
<evidence type="ECO:0000259" key="2">
    <source>
        <dbReference type="Pfam" id="PF00144"/>
    </source>
</evidence>
<dbReference type="InterPro" id="IPR012338">
    <property type="entry name" value="Beta-lactam/transpept-like"/>
</dbReference>
<reference evidence="3 4" key="1">
    <citation type="journal article" date="2010" name="Genome Biol. Evol.">
        <title>The sequence of a 1.8-mb bacterial linear plasmid reveals a rich evolutionary reservoir of secondary metabolic pathways.</title>
        <authorList>
            <person name="Medema M.H."/>
            <person name="Trefzer A."/>
            <person name="Kovalchuk A."/>
            <person name="van den Berg M."/>
            <person name="Mueller U."/>
            <person name="Heijne W."/>
            <person name="Wu L."/>
            <person name="Alam M.T."/>
            <person name="Ronning C.M."/>
            <person name="Nierman W.C."/>
            <person name="Bovenberg R.A.L."/>
            <person name="Breitling R."/>
            <person name="Takano E."/>
        </authorList>
    </citation>
    <scope>NUCLEOTIDE SEQUENCE [LARGE SCALE GENOMIC DNA]</scope>
    <source>
        <strain evidence="4">ATCC 27064 / DSM 738 / JCM 4710 / NBRC 13307 / NCIMB 12785 / NRRL 3585 / VKM Ac-602</strain>
    </source>
</reference>
<feature type="region of interest" description="Disordered" evidence="1">
    <location>
        <begin position="1"/>
        <end position="30"/>
    </location>
</feature>
<evidence type="ECO:0000256" key="1">
    <source>
        <dbReference type="SAM" id="MobiDB-lite"/>
    </source>
</evidence>
<dbReference type="Proteomes" id="UP000002357">
    <property type="component" value="Chromosome"/>
</dbReference>
<feature type="domain" description="Beta-lactamase-related" evidence="2">
    <location>
        <begin position="76"/>
        <end position="398"/>
    </location>
</feature>
<dbReference type="STRING" id="1901.BB341_12715"/>
<gene>
    <name evidence="3" type="primary">adp2</name>
    <name evidence="3" type="ORF">SCLAV_3176</name>
</gene>
<organism evidence="3 4">
    <name type="scientific">Streptomyces clavuligerus</name>
    <dbReference type="NCBI Taxonomy" id="1901"/>
    <lineage>
        <taxon>Bacteria</taxon>
        <taxon>Bacillati</taxon>
        <taxon>Actinomycetota</taxon>
        <taxon>Actinomycetes</taxon>
        <taxon>Kitasatosporales</taxon>
        <taxon>Streptomycetaceae</taxon>
        <taxon>Streptomyces</taxon>
    </lineage>
</organism>